<feature type="domain" description="Peptidase S24/S26A/S26B/S26C" evidence="4">
    <location>
        <begin position="112"/>
        <end position="211"/>
    </location>
</feature>
<protein>
    <recommendedName>
        <fullName evidence="4">Peptidase S24/S26A/S26B/S26C domain-containing protein</fullName>
    </recommendedName>
</protein>
<dbReference type="SUPFAM" id="SSF51306">
    <property type="entry name" value="LexA/Signal peptidase"/>
    <property type="match status" value="1"/>
</dbReference>
<proteinExistence type="predicted"/>
<dbReference type="InterPro" id="IPR015927">
    <property type="entry name" value="Peptidase_S24_S26A/B/C"/>
</dbReference>
<evidence type="ECO:0000259" key="4">
    <source>
        <dbReference type="Pfam" id="PF00717"/>
    </source>
</evidence>
<evidence type="ECO:0000313" key="5">
    <source>
        <dbReference type="EMBL" id="BFM42713.1"/>
    </source>
</evidence>
<dbReference type="PANTHER" id="PTHR40661">
    <property type="match status" value="1"/>
</dbReference>
<dbReference type="GO" id="GO:0003677">
    <property type="term" value="F:DNA binding"/>
    <property type="evidence" value="ECO:0007669"/>
    <property type="project" value="UniProtKB-KW"/>
</dbReference>
<evidence type="ECO:0000256" key="1">
    <source>
        <dbReference type="ARBA" id="ARBA00023015"/>
    </source>
</evidence>
<dbReference type="Gene3D" id="2.10.109.10">
    <property type="entry name" value="Umud Fragment, subunit A"/>
    <property type="match status" value="1"/>
</dbReference>
<organism evidence="5">
    <name type="scientific">Flavobacterium sp. CFS9</name>
    <dbReference type="NCBI Taxonomy" id="3143118"/>
    <lineage>
        <taxon>Bacteria</taxon>
        <taxon>Pseudomonadati</taxon>
        <taxon>Bacteroidota</taxon>
        <taxon>Flavobacteriia</taxon>
        <taxon>Flavobacteriales</taxon>
        <taxon>Flavobacteriaceae</taxon>
        <taxon>Flavobacterium</taxon>
    </lineage>
</organism>
<reference evidence="5" key="1">
    <citation type="submission" date="2024-05" db="EMBL/GenBank/DDBJ databases">
        <title>Whole-Genome Sequence of CFS9, a Potential Fish Probiotic Isolated from the Body Surface of Silurus asotus.</title>
        <authorList>
            <person name="Kojima M."/>
            <person name="Tobioka K."/>
            <person name="Yokota K."/>
            <person name="Nakatani H."/>
            <person name="Hori K."/>
            <person name="Tamaru Y."/>
            <person name="Okazaki F."/>
        </authorList>
    </citation>
    <scope>NUCLEOTIDE SEQUENCE</scope>
    <source>
        <strain evidence="5">CFS9</strain>
    </source>
</reference>
<dbReference type="Pfam" id="PF00717">
    <property type="entry name" value="Peptidase_S24"/>
    <property type="match status" value="1"/>
</dbReference>
<dbReference type="CDD" id="cd06462">
    <property type="entry name" value="Peptidase_S24_S26"/>
    <property type="match status" value="1"/>
</dbReference>
<sequence>MNNILDSFSKVAKNEGVTITKLEQVIGASKGVLSRAIANNSDIQAKWILKLVENYPQYNSEWLLTGKEPMLKSKNTPIAIKTSSTNGYPLVSVTAIGGFGNNAFTILPQDVKDYYNIPKFSNKKIDFMIEVEGSSMYPKYSSGDIVACTVIKESRFIQWNKTHVIATKEQGIIIKRIKKAASEDSLIMISDNENYDPFNVPKEEITGIALVVGVIRLE</sequence>
<name>A0AAT9GZR4_9FLAO</name>
<dbReference type="EMBL" id="AP031573">
    <property type="protein sequence ID" value="BFM42713.1"/>
    <property type="molecule type" value="Genomic_DNA"/>
</dbReference>
<dbReference type="RefSeq" id="WP_369617837.1">
    <property type="nucleotide sequence ID" value="NZ_AP031573.1"/>
</dbReference>
<dbReference type="InterPro" id="IPR036286">
    <property type="entry name" value="LexA/Signal_pep-like_sf"/>
</dbReference>
<gene>
    <name evidence="5" type="ORF">CFS9_13540</name>
</gene>
<accession>A0AAT9GZR4</accession>
<dbReference type="PANTHER" id="PTHR40661:SF3">
    <property type="entry name" value="FELS-1 PROPHAGE TRANSCRIPTIONAL REGULATOR"/>
    <property type="match status" value="1"/>
</dbReference>
<evidence type="ECO:0000256" key="2">
    <source>
        <dbReference type="ARBA" id="ARBA00023125"/>
    </source>
</evidence>
<evidence type="ECO:0000256" key="3">
    <source>
        <dbReference type="ARBA" id="ARBA00023163"/>
    </source>
</evidence>
<keyword evidence="1" id="KW-0805">Transcription regulation</keyword>
<keyword evidence="2" id="KW-0238">DNA-binding</keyword>
<dbReference type="AlphaFoldDB" id="A0AAT9GZR4"/>
<keyword evidence="3" id="KW-0804">Transcription</keyword>